<dbReference type="AlphaFoldDB" id="A0A7M1UQ43"/>
<name>A0A7M1UQ43_9CREN</name>
<keyword evidence="2" id="KW-1185">Reference proteome</keyword>
<dbReference type="GeneID" id="59455205"/>
<dbReference type="Proteomes" id="UP000593766">
    <property type="component" value="Chromosome"/>
</dbReference>
<dbReference type="EMBL" id="CP063144">
    <property type="protein sequence ID" value="QOR94388.1"/>
    <property type="molecule type" value="Genomic_DNA"/>
</dbReference>
<reference evidence="1 2" key="1">
    <citation type="submission" date="2020-10" db="EMBL/GenBank/DDBJ databases">
        <title>Complete genome sequence of Thermosphaera aggregans strain 3507.</title>
        <authorList>
            <person name="Zayulina K.S."/>
            <person name="Elcheninov A.G."/>
            <person name="Toshchakov S.V."/>
            <person name="Kublanov I.V."/>
            <person name="Kochetkova T.V."/>
        </authorList>
    </citation>
    <scope>NUCLEOTIDE SEQUENCE [LARGE SCALE GENOMIC DNA]</scope>
    <source>
        <strain evidence="1 2">3507</strain>
    </source>
</reference>
<evidence type="ECO:0000313" key="1">
    <source>
        <dbReference type="EMBL" id="QOR94388.1"/>
    </source>
</evidence>
<accession>A0A7M1UQ43</accession>
<sequence length="208" mass="22927">MNPLLEDLMTGWKVVYTHYAGVAAKLASLVVEASDKPVGLVDEKNIILPYIPLEDVESGKVLTGPVQGAGRIIIVEPDRIPFLGGLVENVIVFTTPGSGLRVPRVFEKAYISKAGDEYVYLNKKSFLKIRFKILGDRLVVIEKPFGILGEGLEALKNAMLTYGELSVKDAVFILTKQLGVGKNEARRILSQLVLRKYVKIVKGKVNLY</sequence>
<protein>
    <submittedName>
        <fullName evidence="1">Uncharacterized protein</fullName>
    </submittedName>
</protein>
<dbReference type="OrthoDB" id="18245at2157"/>
<dbReference type="KEGG" id="tcs:IMZ38_07265"/>
<organism evidence="1 2">
    <name type="scientific">Thermosphaera chiliense</name>
    <dbReference type="NCBI Taxonomy" id="3402707"/>
    <lineage>
        <taxon>Archaea</taxon>
        <taxon>Thermoproteota</taxon>
        <taxon>Thermoprotei</taxon>
        <taxon>Desulfurococcales</taxon>
        <taxon>Desulfurococcaceae</taxon>
        <taxon>Thermosphaera</taxon>
    </lineage>
</organism>
<evidence type="ECO:0000313" key="2">
    <source>
        <dbReference type="Proteomes" id="UP000593766"/>
    </source>
</evidence>
<proteinExistence type="predicted"/>
<gene>
    <name evidence="1" type="ORF">IMZ38_07265</name>
</gene>
<dbReference type="RefSeq" id="WP_193436188.1">
    <property type="nucleotide sequence ID" value="NZ_CP063144.1"/>
</dbReference>